<proteinExistence type="predicted"/>
<dbReference type="GO" id="GO:0009228">
    <property type="term" value="P:thiamine biosynthetic process"/>
    <property type="evidence" value="ECO:0007669"/>
    <property type="project" value="UniProtKB-KW"/>
</dbReference>
<dbReference type="AlphaFoldDB" id="A0A5M8QUD4"/>
<keyword evidence="2" id="KW-0784">Thiamine biosynthesis</keyword>
<evidence type="ECO:0000256" key="1">
    <source>
        <dbReference type="ARBA" id="ARBA00004948"/>
    </source>
</evidence>
<organism evidence="4 5">
    <name type="scientific">Dyadobacter flavalbus</name>
    <dbReference type="NCBI Taxonomy" id="2579942"/>
    <lineage>
        <taxon>Bacteria</taxon>
        <taxon>Pseudomonadati</taxon>
        <taxon>Bacteroidota</taxon>
        <taxon>Cytophagia</taxon>
        <taxon>Cytophagales</taxon>
        <taxon>Spirosomataceae</taxon>
        <taxon>Dyadobacter</taxon>
    </lineage>
</organism>
<feature type="domain" description="Thiamine phosphate synthase/TenI" evidence="3">
    <location>
        <begin position="4"/>
        <end position="179"/>
    </location>
</feature>
<dbReference type="GO" id="GO:0005737">
    <property type="term" value="C:cytoplasm"/>
    <property type="evidence" value="ECO:0007669"/>
    <property type="project" value="TreeGrafter"/>
</dbReference>
<dbReference type="Proteomes" id="UP000323994">
    <property type="component" value="Unassembled WGS sequence"/>
</dbReference>
<dbReference type="CDD" id="cd00564">
    <property type="entry name" value="TMP_TenI"/>
    <property type="match status" value="1"/>
</dbReference>
<dbReference type="PANTHER" id="PTHR20857">
    <property type="entry name" value="THIAMINE-PHOSPHATE PYROPHOSPHORYLASE"/>
    <property type="match status" value="1"/>
</dbReference>
<comment type="pathway">
    <text evidence="1">Cofactor biosynthesis; thiamine diphosphate biosynthesis.</text>
</comment>
<dbReference type="OrthoDB" id="194683at2"/>
<comment type="caution">
    <text evidence="4">The sequence shown here is derived from an EMBL/GenBank/DDBJ whole genome shotgun (WGS) entry which is preliminary data.</text>
</comment>
<evidence type="ECO:0000259" key="3">
    <source>
        <dbReference type="Pfam" id="PF02581"/>
    </source>
</evidence>
<reference evidence="4 5" key="1">
    <citation type="submission" date="2019-05" db="EMBL/GenBank/DDBJ databases">
        <authorList>
            <person name="Qu J.-H."/>
        </authorList>
    </citation>
    <scope>NUCLEOTIDE SEQUENCE [LARGE SCALE GENOMIC DNA]</scope>
    <source>
        <strain evidence="4 5">NS28</strain>
    </source>
</reference>
<name>A0A5M8QUD4_9BACT</name>
<evidence type="ECO:0000313" key="4">
    <source>
        <dbReference type="EMBL" id="KAA6438246.1"/>
    </source>
</evidence>
<gene>
    <name evidence="4" type="ORF">FEM33_16200</name>
</gene>
<dbReference type="EMBL" id="VBSN01000049">
    <property type="protein sequence ID" value="KAA6438246.1"/>
    <property type="molecule type" value="Genomic_DNA"/>
</dbReference>
<evidence type="ECO:0000313" key="5">
    <source>
        <dbReference type="Proteomes" id="UP000323994"/>
    </source>
</evidence>
<dbReference type="SUPFAM" id="SSF51391">
    <property type="entry name" value="Thiamin phosphate synthase"/>
    <property type="match status" value="1"/>
</dbReference>
<dbReference type="InterPro" id="IPR022998">
    <property type="entry name" value="ThiamineP_synth_TenI"/>
</dbReference>
<accession>A0A5M8QUD4</accession>
<dbReference type="Gene3D" id="3.20.20.70">
    <property type="entry name" value="Aldolase class I"/>
    <property type="match status" value="1"/>
</dbReference>
<protein>
    <submittedName>
        <fullName evidence="4">Thiamine phosphate synthase</fullName>
    </submittedName>
</protein>
<keyword evidence="5" id="KW-1185">Reference proteome</keyword>
<sequence length="210" mass="23629">MKLIIITGPEFIPDEAKIINHLFRNGMACLHVRKPESNEAELSALLEQIDPGFLGKTAIHQHHQLAEKFGIKRLHLTEQNRMQTSPDQLELFIEKKFVLSTSVHHVIDIGKLSPHFSYTFFGPVFDSISKKGYHTSLPDPFYFDKALKKIPVIGLGGVDITNLEKAKKMNLDGVAVLGALWQNPAHAAAHFISLQKEMEQLSEINCQPEK</sequence>
<dbReference type="RefSeq" id="WP_139013050.1">
    <property type="nucleotide sequence ID" value="NZ_VBSN01000049.1"/>
</dbReference>
<dbReference type="Pfam" id="PF02581">
    <property type="entry name" value="TMP-TENI"/>
    <property type="match status" value="1"/>
</dbReference>
<dbReference type="InterPro" id="IPR013785">
    <property type="entry name" value="Aldolase_TIM"/>
</dbReference>
<dbReference type="GO" id="GO:0004789">
    <property type="term" value="F:thiamine-phosphate diphosphorylase activity"/>
    <property type="evidence" value="ECO:0007669"/>
    <property type="project" value="TreeGrafter"/>
</dbReference>
<evidence type="ECO:0000256" key="2">
    <source>
        <dbReference type="ARBA" id="ARBA00022977"/>
    </source>
</evidence>
<dbReference type="PANTHER" id="PTHR20857:SF15">
    <property type="entry name" value="THIAMINE-PHOSPHATE SYNTHASE"/>
    <property type="match status" value="1"/>
</dbReference>
<dbReference type="InterPro" id="IPR036206">
    <property type="entry name" value="ThiamineP_synth_sf"/>
</dbReference>